<evidence type="ECO:0000256" key="2">
    <source>
        <dbReference type="ARBA" id="ARBA00022723"/>
    </source>
</evidence>
<evidence type="ECO:0000259" key="5">
    <source>
        <dbReference type="PROSITE" id="PS51379"/>
    </source>
</evidence>
<dbReference type="Pfam" id="PF00037">
    <property type="entry name" value="Fer4"/>
    <property type="match status" value="2"/>
</dbReference>
<dbReference type="SUPFAM" id="SSF54862">
    <property type="entry name" value="4Fe-4S ferredoxins"/>
    <property type="match status" value="1"/>
</dbReference>
<keyword evidence="4" id="KW-0411">Iron-sulfur</keyword>
<dbReference type="Gene3D" id="3.30.70.20">
    <property type="match status" value="1"/>
</dbReference>
<dbReference type="Gene3D" id="3.40.50.360">
    <property type="match status" value="1"/>
</dbReference>
<sequence length="268" mass="29063">MRNIHLVYFSATFTTRKILREIARVMGGNVIEHDITCDRPSAKVMVDGEHDVLVAGAPVYAGRVPRQAAEALRAFSGNGGPAVIACVYGNRDYDDALAELQDIVDRQGFKTVAAGAFIARHCIFNDVAADRPDTDDMRKIDNFATECARLLASTPDVSALPEPTVKGNRPYKESKALPLFPSADAELCDGCQTCARQCPAGAIPEESPCQTDGDKCISCGRCTVICPRHARAFRGMPYEQIVDKFVKANAVRREPETFFPAPVNGPTA</sequence>
<proteinExistence type="predicted"/>
<dbReference type="InterPro" id="IPR050157">
    <property type="entry name" value="PSI_iron-sulfur_center"/>
</dbReference>
<accession>A0A939B805</accession>
<name>A0A939B805_9BACT</name>
<dbReference type="PROSITE" id="PS00198">
    <property type="entry name" value="4FE4S_FER_1"/>
    <property type="match status" value="2"/>
</dbReference>
<evidence type="ECO:0000256" key="1">
    <source>
        <dbReference type="ARBA" id="ARBA00022485"/>
    </source>
</evidence>
<evidence type="ECO:0000256" key="4">
    <source>
        <dbReference type="ARBA" id="ARBA00023014"/>
    </source>
</evidence>
<dbReference type="SUPFAM" id="SSF52218">
    <property type="entry name" value="Flavoproteins"/>
    <property type="match status" value="1"/>
</dbReference>
<dbReference type="Proteomes" id="UP000706891">
    <property type="component" value="Unassembled WGS sequence"/>
</dbReference>
<organism evidence="6 7">
    <name type="scientific">Marseilla massiliensis</name>
    <dbReference type="NCBI Taxonomy" id="1841864"/>
    <lineage>
        <taxon>Bacteria</taxon>
        <taxon>Pseudomonadati</taxon>
        <taxon>Bacteroidota</taxon>
        <taxon>Bacteroidia</taxon>
        <taxon>Bacteroidales</taxon>
        <taxon>Prevotellaceae</taxon>
        <taxon>Marseilla</taxon>
    </lineage>
</organism>
<evidence type="ECO:0000256" key="3">
    <source>
        <dbReference type="ARBA" id="ARBA00023004"/>
    </source>
</evidence>
<dbReference type="InterPro" id="IPR017896">
    <property type="entry name" value="4Fe4S_Fe-S-bd"/>
</dbReference>
<reference evidence="6" key="1">
    <citation type="submission" date="2020-08" db="EMBL/GenBank/DDBJ databases">
        <authorList>
            <person name="Cejkova D."/>
            <person name="Kubasova T."/>
            <person name="Jahodarova E."/>
            <person name="Rychlik I."/>
        </authorList>
    </citation>
    <scope>NUCLEOTIDE SEQUENCE</scope>
    <source>
        <strain evidence="6">An824</strain>
    </source>
</reference>
<evidence type="ECO:0000313" key="6">
    <source>
        <dbReference type="EMBL" id="MBM6674260.1"/>
    </source>
</evidence>
<dbReference type="PANTHER" id="PTHR24960:SF80">
    <property type="entry name" value="FERREDOXIN"/>
    <property type="match status" value="1"/>
</dbReference>
<dbReference type="InterPro" id="IPR029039">
    <property type="entry name" value="Flavoprotein-like_sf"/>
</dbReference>
<dbReference type="EMBL" id="JACJJG010000063">
    <property type="protein sequence ID" value="MBM6674260.1"/>
    <property type="molecule type" value="Genomic_DNA"/>
</dbReference>
<reference evidence="6" key="2">
    <citation type="journal article" date="2021" name="Sci. Rep.">
        <title>The distribution of antibiotic resistance genes in chicken gut microbiota commensals.</title>
        <authorList>
            <person name="Juricova H."/>
            <person name="Matiasovicova J."/>
            <person name="Kubasova T."/>
            <person name="Cejkova D."/>
            <person name="Rychlik I."/>
        </authorList>
    </citation>
    <scope>NUCLEOTIDE SEQUENCE</scope>
    <source>
        <strain evidence="6">An824</strain>
    </source>
</reference>
<keyword evidence="1" id="KW-0004">4Fe-4S</keyword>
<dbReference type="AlphaFoldDB" id="A0A939B805"/>
<comment type="caution">
    <text evidence="6">The sequence shown here is derived from an EMBL/GenBank/DDBJ whole genome shotgun (WGS) entry which is preliminary data.</text>
</comment>
<dbReference type="GO" id="GO:0051539">
    <property type="term" value="F:4 iron, 4 sulfur cluster binding"/>
    <property type="evidence" value="ECO:0007669"/>
    <property type="project" value="UniProtKB-KW"/>
</dbReference>
<feature type="domain" description="4Fe-4S ferredoxin-type" evidence="5">
    <location>
        <begin position="212"/>
        <end position="236"/>
    </location>
</feature>
<dbReference type="InterPro" id="IPR017900">
    <property type="entry name" value="4Fe4S_Fe_S_CS"/>
</dbReference>
<dbReference type="PANTHER" id="PTHR24960">
    <property type="entry name" value="PHOTOSYSTEM I IRON-SULFUR CENTER-RELATED"/>
    <property type="match status" value="1"/>
</dbReference>
<keyword evidence="7" id="KW-1185">Reference proteome</keyword>
<evidence type="ECO:0000313" key="7">
    <source>
        <dbReference type="Proteomes" id="UP000706891"/>
    </source>
</evidence>
<keyword evidence="3" id="KW-0408">Iron</keyword>
<protein>
    <submittedName>
        <fullName evidence="6">4Fe-4S binding protein</fullName>
    </submittedName>
</protein>
<dbReference type="PROSITE" id="PS51379">
    <property type="entry name" value="4FE4S_FER_2"/>
    <property type="match status" value="2"/>
</dbReference>
<dbReference type="GO" id="GO:0046872">
    <property type="term" value="F:metal ion binding"/>
    <property type="evidence" value="ECO:0007669"/>
    <property type="project" value="UniProtKB-KW"/>
</dbReference>
<keyword evidence="2" id="KW-0479">Metal-binding</keyword>
<gene>
    <name evidence="6" type="ORF">H6A34_10285</name>
</gene>
<feature type="domain" description="4Fe-4S ferredoxin-type" evidence="5">
    <location>
        <begin position="179"/>
        <end position="208"/>
    </location>
</feature>